<evidence type="ECO:0000256" key="2">
    <source>
        <dbReference type="ARBA" id="ARBA00023054"/>
    </source>
</evidence>
<evidence type="ECO:0000256" key="3">
    <source>
        <dbReference type="SAM" id="Coils"/>
    </source>
</evidence>
<dbReference type="Gene3D" id="1.10.287.1490">
    <property type="match status" value="1"/>
</dbReference>
<dbReference type="PANTHER" id="PTHR31580:SF22">
    <property type="entry name" value="FILAMENT-LIKE PLANT PROTEIN 7"/>
    <property type="match status" value="1"/>
</dbReference>
<feature type="coiled-coil region" evidence="3">
    <location>
        <begin position="329"/>
        <end position="363"/>
    </location>
</feature>
<comment type="similarity">
    <text evidence="1">Belongs to the FPP family.</text>
</comment>
<dbReference type="AlphaFoldDB" id="A0A6P5SCJ6"/>
<name>A0A6P5SCJ6_PRUAV</name>
<protein>
    <submittedName>
        <fullName evidence="6">Filament-like plant protein 7 isoform X1</fullName>
    </submittedName>
</protein>
<evidence type="ECO:0000256" key="1">
    <source>
        <dbReference type="ARBA" id="ARBA00005921"/>
    </source>
</evidence>
<keyword evidence="2 3" id="KW-0175">Coiled coil</keyword>
<accession>A0A6P5SCJ6</accession>
<keyword evidence="5" id="KW-1185">Reference proteome</keyword>
<gene>
    <name evidence="6" type="primary">LOC110757344</name>
</gene>
<dbReference type="RefSeq" id="XP_021814620.1">
    <property type="nucleotide sequence ID" value="XM_021958928.1"/>
</dbReference>
<organism evidence="5 6">
    <name type="scientific">Prunus avium</name>
    <name type="common">Cherry</name>
    <name type="synonym">Cerasus avium</name>
    <dbReference type="NCBI Taxonomy" id="42229"/>
    <lineage>
        <taxon>Eukaryota</taxon>
        <taxon>Viridiplantae</taxon>
        <taxon>Streptophyta</taxon>
        <taxon>Embryophyta</taxon>
        <taxon>Tracheophyta</taxon>
        <taxon>Spermatophyta</taxon>
        <taxon>Magnoliopsida</taxon>
        <taxon>eudicotyledons</taxon>
        <taxon>Gunneridae</taxon>
        <taxon>Pentapetalae</taxon>
        <taxon>rosids</taxon>
        <taxon>fabids</taxon>
        <taxon>Rosales</taxon>
        <taxon>Rosaceae</taxon>
        <taxon>Amygdaloideae</taxon>
        <taxon>Amygdaleae</taxon>
        <taxon>Prunus</taxon>
    </lineage>
</organism>
<dbReference type="PANTHER" id="PTHR31580">
    <property type="entry name" value="FILAMENT-LIKE PLANT PROTEIN 4"/>
    <property type="match status" value="1"/>
</dbReference>
<feature type="coiled-coil region" evidence="3">
    <location>
        <begin position="788"/>
        <end position="924"/>
    </location>
</feature>
<proteinExistence type="inferred from homology"/>
<dbReference type="GeneID" id="110757344"/>
<feature type="coiled-coil region" evidence="3">
    <location>
        <begin position="191"/>
        <end position="239"/>
    </location>
</feature>
<feature type="region of interest" description="Disordered" evidence="4">
    <location>
        <begin position="1"/>
        <end position="21"/>
    </location>
</feature>
<evidence type="ECO:0000313" key="6">
    <source>
        <dbReference type="RefSeq" id="XP_021814620.1"/>
    </source>
</evidence>
<feature type="region of interest" description="Disordered" evidence="4">
    <location>
        <begin position="598"/>
        <end position="625"/>
    </location>
</feature>
<feature type="compositionally biased region" description="Basic residues" evidence="4">
    <location>
        <begin position="1"/>
        <end position="12"/>
    </location>
</feature>
<dbReference type="InterPro" id="IPR008587">
    <property type="entry name" value="FPP_plant"/>
</dbReference>
<dbReference type="KEGG" id="pavi:110757344"/>
<evidence type="ECO:0000256" key="4">
    <source>
        <dbReference type="SAM" id="MobiDB-lite"/>
    </source>
</evidence>
<sequence>MDHKPWLWRKKSTEKPNVGAAAAAEDKVNVLGKGNEDEIEALRAEKAELENNLKTLSDKLASALSECNSKDELVKKHAKMAQEAVQGWEKVEADAGFLKQELDKALQIRAAREERIAQLDAALKECMQQLRFVREEQEQRVHDAMMKTSREFEKSQMVLEEKLAETTKRLSKIGAENSHLSNALLVKEKLIGDLRKQLTQVEADFNALTSRLESTEKDNASLKYEVRVLEKELEIRNEEREFNRRTADASHKQNLEGAKKIAKLESECQRLRLLVRKRLPGPAALAKMKTEVEMLGRDSVDTRRRKLNPNGLMYDSTVDNFPETPSKRVNILTDQLYAMEEENQTLKEALNKKMNELQFSRNMYARVASKLSQVETPLEESSRGQTTMEPMRSSLMSHEVSVASMSDIGSDDKVSCADSWASALITELEHFRNEKQKGSLTSKTVGVSDINLMDDFIEMEKLAVVSADKLSVGSPVSSANAFVGTLETEYSSELVGREIVPVSDSESGFNMSNRETGFKNIPDGKAPNWIQDIVKLVLEHNRVAGRNPEQILEDIRLALASTENPKPGELVDARTNGNHFDASNPSSVKSCISWKGSDRSLVTDSPSGVSDVDISSPKRSNQHFQPDLSKSLCKIIELIEGISVPSPDYNPENGTRKDGNLSTYKNSEYTGYMVRVFQWKTSELGDLLQQFVHACYNLLNGKAGLDKFAQELTTALDWILNHCFSLQDVSSMKDAIKKQFDWDDTRSESEAEVGVVGHFLDTDKLRVPREQLSCLPTSTSSNGHSIQIEELQANLVKENRKLKDELVNIESAKRELEGRFQSACDKSEYLMNQLKESEKAIASLRTELQSLRESKEIIEDQIKNHKVMNEDLDTQLTVAKVELGEARQKFSSLEVELENKYNCCEELEATCLELQLQLERYRCIPPKIVYRHIKAFTYLKILTNVIKLLRNLMHLIYVYFGSVKKKSPNSDLNPDERQAQNDWEITAASEKLAECQETILNLGKQLKAMAAPKEAALFDKVITNPTDINTLKAKATCPTPQKKLNQRSSLLDQMLAEDGAGIKDLMSPKTKEVDSNSTSTFGPKRVIEPLENILVVNGKYQDDNATVGSLAIVPGKKRGGWSLWKKLVWRKKGSSKKAPLPIAS</sequence>
<reference evidence="6" key="1">
    <citation type="submission" date="2025-08" db="UniProtKB">
        <authorList>
            <consortium name="RefSeq"/>
        </authorList>
    </citation>
    <scope>IDENTIFICATION</scope>
</reference>
<evidence type="ECO:0000313" key="5">
    <source>
        <dbReference type="Proteomes" id="UP000515124"/>
    </source>
</evidence>
<dbReference type="Pfam" id="PF05911">
    <property type="entry name" value="FPP"/>
    <property type="match status" value="2"/>
</dbReference>
<dbReference type="Proteomes" id="UP000515124">
    <property type="component" value="Unplaced"/>
</dbReference>
<feature type="coiled-coil region" evidence="3">
    <location>
        <begin position="32"/>
        <end position="66"/>
    </location>
</feature>